<name>A0A8J4DK60_9ACTN</name>
<dbReference type="AlphaFoldDB" id="A0A8J4DK60"/>
<reference evidence="3" key="1">
    <citation type="submission" date="2021-01" db="EMBL/GenBank/DDBJ databases">
        <title>Whole genome shotgun sequence of Spirilliplanes yamanashiensis NBRC 15828.</title>
        <authorList>
            <person name="Komaki H."/>
            <person name="Tamura T."/>
        </authorList>
    </citation>
    <scope>NUCLEOTIDE SEQUENCE</scope>
    <source>
        <strain evidence="3">NBRC 15828</strain>
    </source>
</reference>
<feature type="region of interest" description="Disordered" evidence="1">
    <location>
        <begin position="1"/>
        <end position="36"/>
    </location>
</feature>
<feature type="transmembrane region" description="Helical" evidence="2">
    <location>
        <begin position="41"/>
        <end position="60"/>
    </location>
</feature>
<proteinExistence type="predicted"/>
<dbReference type="RefSeq" id="WP_203938992.1">
    <property type="nucleotide sequence ID" value="NZ_BAAAGJ010000002.1"/>
</dbReference>
<accession>A0A8J4DK60</accession>
<evidence type="ECO:0000256" key="2">
    <source>
        <dbReference type="SAM" id="Phobius"/>
    </source>
</evidence>
<keyword evidence="2" id="KW-1133">Transmembrane helix</keyword>
<dbReference type="EMBL" id="BOOY01000024">
    <property type="protein sequence ID" value="GIJ03720.1"/>
    <property type="molecule type" value="Genomic_DNA"/>
</dbReference>
<protein>
    <submittedName>
        <fullName evidence="3">Uncharacterized protein</fullName>
    </submittedName>
</protein>
<gene>
    <name evidence="3" type="ORF">Sya03_30720</name>
</gene>
<keyword evidence="4" id="KW-1185">Reference proteome</keyword>
<evidence type="ECO:0000313" key="3">
    <source>
        <dbReference type="EMBL" id="GIJ03720.1"/>
    </source>
</evidence>
<evidence type="ECO:0000313" key="4">
    <source>
        <dbReference type="Proteomes" id="UP000652013"/>
    </source>
</evidence>
<feature type="compositionally biased region" description="Low complexity" evidence="1">
    <location>
        <begin position="72"/>
        <end position="89"/>
    </location>
</feature>
<organism evidence="3 4">
    <name type="scientific">Spirilliplanes yamanashiensis</name>
    <dbReference type="NCBI Taxonomy" id="42233"/>
    <lineage>
        <taxon>Bacteria</taxon>
        <taxon>Bacillati</taxon>
        <taxon>Actinomycetota</taxon>
        <taxon>Actinomycetes</taxon>
        <taxon>Micromonosporales</taxon>
        <taxon>Micromonosporaceae</taxon>
        <taxon>Spirilliplanes</taxon>
    </lineage>
</organism>
<evidence type="ECO:0000256" key="1">
    <source>
        <dbReference type="SAM" id="MobiDB-lite"/>
    </source>
</evidence>
<keyword evidence="2" id="KW-0472">Membrane</keyword>
<feature type="compositionally biased region" description="Low complexity" evidence="1">
    <location>
        <begin position="97"/>
        <end position="116"/>
    </location>
</feature>
<dbReference type="Proteomes" id="UP000652013">
    <property type="component" value="Unassembled WGS sequence"/>
</dbReference>
<sequence>MSDDRLDDGLNAYADNVRRTVHPAGGADVRRRSRQRKQRRAYAAAFGVVLLGSLGLGVAVSRQAPDRPADPLPSASASAPALPLPTGSAAPPPSTPPTATTPTAATPSRTSSTPSRPADPPPADLTSDVSQLRQLGIDIGPGVLVDVADDGVDRWMQIGEDGVDFTGTTKTDTTMMSFKPAPVSARTQATRNRVIIQPPFWNEDAEGPGYCVADTPGAALSLELCDAGRPAQVWTVVPAGDSGQFELRGRHGILRVDDGVLTTGTSGRTGLQTIPFAE</sequence>
<feature type="region of interest" description="Disordered" evidence="1">
    <location>
        <begin position="64"/>
        <end position="127"/>
    </location>
</feature>
<keyword evidence="2" id="KW-0812">Transmembrane</keyword>
<comment type="caution">
    <text evidence="3">The sequence shown here is derived from an EMBL/GenBank/DDBJ whole genome shotgun (WGS) entry which is preliminary data.</text>
</comment>